<proteinExistence type="predicted"/>
<sequence>MADQCSGSLNLKNERSCHTGFVKALSSSPLSFTAGFCHVERIMRNLFVKKLYLWPRFHVDVNTCLEKFHPEVVELHLSMTPAMKEIQMSLLDLITATVQGNNIDGSGYSYSNLNAAISAVVKMNGTPPGQHKIVCLFMRLRDSRDFSAYSFSAEWADEDKTSWSALLEVDVEGTAVAGSAHFTGLKKEDMEE</sequence>
<evidence type="ECO:0000256" key="2">
    <source>
        <dbReference type="ARBA" id="ARBA00022801"/>
    </source>
</evidence>
<dbReference type="PANTHER" id="PTHR10150:SF0">
    <property type="entry name" value="DNA REPAIR ENDONUCLEASE XPF"/>
    <property type="match status" value="1"/>
</dbReference>
<keyword evidence="1" id="KW-0227">DNA damage</keyword>
<dbReference type="GO" id="GO:0003684">
    <property type="term" value="F:damaged DNA binding"/>
    <property type="evidence" value="ECO:0007669"/>
    <property type="project" value="TreeGrafter"/>
</dbReference>
<reference evidence="4 5" key="1">
    <citation type="submission" date="2019-05" db="EMBL/GenBank/DDBJ databases">
        <title>Another draft genome of Portunus trituberculatus and its Hox gene families provides insights of decapod evolution.</title>
        <authorList>
            <person name="Jeong J.-H."/>
            <person name="Song I."/>
            <person name="Kim S."/>
            <person name="Choi T."/>
            <person name="Kim D."/>
            <person name="Ryu S."/>
            <person name="Kim W."/>
        </authorList>
    </citation>
    <scope>NUCLEOTIDE SEQUENCE [LARGE SCALE GENOMIC DNA]</scope>
    <source>
        <tissue evidence="4">Muscle</tissue>
    </source>
</reference>
<dbReference type="GO" id="GO:1901255">
    <property type="term" value="P:nucleotide-excision repair involved in interstrand cross-link repair"/>
    <property type="evidence" value="ECO:0007669"/>
    <property type="project" value="TreeGrafter"/>
</dbReference>
<evidence type="ECO:0000313" key="5">
    <source>
        <dbReference type="Proteomes" id="UP000324222"/>
    </source>
</evidence>
<dbReference type="GO" id="GO:0003697">
    <property type="term" value="F:single-stranded DNA binding"/>
    <property type="evidence" value="ECO:0007669"/>
    <property type="project" value="TreeGrafter"/>
</dbReference>
<dbReference type="GO" id="GO:0000110">
    <property type="term" value="C:nucleotide-excision repair factor 1 complex"/>
    <property type="evidence" value="ECO:0007669"/>
    <property type="project" value="TreeGrafter"/>
</dbReference>
<dbReference type="EMBL" id="VSRR010005589">
    <property type="protein sequence ID" value="MPC42842.1"/>
    <property type="molecule type" value="Genomic_DNA"/>
</dbReference>
<comment type="caution">
    <text evidence="4">The sequence shown here is derived from an EMBL/GenBank/DDBJ whole genome shotgun (WGS) entry which is preliminary data.</text>
</comment>
<organism evidence="4 5">
    <name type="scientific">Portunus trituberculatus</name>
    <name type="common">Swimming crab</name>
    <name type="synonym">Neptunus trituberculatus</name>
    <dbReference type="NCBI Taxonomy" id="210409"/>
    <lineage>
        <taxon>Eukaryota</taxon>
        <taxon>Metazoa</taxon>
        <taxon>Ecdysozoa</taxon>
        <taxon>Arthropoda</taxon>
        <taxon>Crustacea</taxon>
        <taxon>Multicrustacea</taxon>
        <taxon>Malacostraca</taxon>
        <taxon>Eumalacostraca</taxon>
        <taxon>Eucarida</taxon>
        <taxon>Decapoda</taxon>
        <taxon>Pleocyemata</taxon>
        <taxon>Brachyura</taxon>
        <taxon>Eubrachyura</taxon>
        <taxon>Portunoidea</taxon>
        <taxon>Portunidae</taxon>
        <taxon>Portuninae</taxon>
        <taxon>Portunus</taxon>
    </lineage>
</organism>
<dbReference type="OrthoDB" id="361020at2759"/>
<dbReference type="Proteomes" id="UP000324222">
    <property type="component" value="Unassembled WGS sequence"/>
</dbReference>
<evidence type="ECO:0000256" key="1">
    <source>
        <dbReference type="ARBA" id="ARBA00022763"/>
    </source>
</evidence>
<keyword evidence="2" id="KW-0378">Hydrolase</keyword>
<keyword evidence="4" id="KW-0540">Nuclease</keyword>
<accession>A0A5B7F8T4</accession>
<gene>
    <name evidence="4" type="primary">ERCC4_0</name>
    <name evidence="4" type="ORF">E2C01_036472</name>
</gene>
<keyword evidence="3" id="KW-0234">DNA repair</keyword>
<keyword evidence="4" id="KW-0255">Endonuclease</keyword>
<dbReference type="AlphaFoldDB" id="A0A5B7F8T4"/>
<evidence type="ECO:0000256" key="3">
    <source>
        <dbReference type="ARBA" id="ARBA00023204"/>
    </source>
</evidence>
<evidence type="ECO:0000313" key="4">
    <source>
        <dbReference type="EMBL" id="MPC42842.1"/>
    </source>
</evidence>
<dbReference type="GO" id="GO:0000014">
    <property type="term" value="F:single-stranded DNA endodeoxyribonuclease activity"/>
    <property type="evidence" value="ECO:0007669"/>
    <property type="project" value="TreeGrafter"/>
</dbReference>
<keyword evidence="5" id="KW-1185">Reference proteome</keyword>
<dbReference type="GO" id="GO:0000724">
    <property type="term" value="P:double-strand break repair via homologous recombination"/>
    <property type="evidence" value="ECO:0007669"/>
    <property type="project" value="TreeGrafter"/>
</dbReference>
<dbReference type="PANTHER" id="PTHR10150">
    <property type="entry name" value="DNA REPAIR ENDONUCLEASE XPF"/>
    <property type="match status" value="1"/>
</dbReference>
<name>A0A5B7F8T4_PORTR</name>
<protein>
    <submittedName>
        <fullName evidence="4">DNA repair endonuclease XPF</fullName>
    </submittedName>
</protein>
<dbReference type="GO" id="GO:0000712">
    <property type="term" value="P:resolution of meiotic recombination intermediates"/>
    <property type="evidence" value="ECO:0007669"/>
    <property type="project" value="TreeGrafter"/>
</dbReference>